<name>A0A1L8CN10_9PROT</name>
<gene>
    <name evidence="6" type="ORF">MMIC_P1248</name>
</gene>
<protein>
    <recommendedName>
        <fullName evidence="3">Recombination-associated protein RdgC</fullName>
    </recommendedName>
</protein>
<dbReference type="GO" id="GO:0043590">
    <property type="term" value="C:bacterial nucleoid"/>
    <property type="evidence" value="ECO:0007669"/>
    <property type="project" value="TreeGrafter"/>
</dbReference>
<keyword evidence="7" id="KW-1185">Reference proteome</keyword>
<dbReference type="GO" id="GO:0003690">
    <property type="term" value="F:double-stranded DNA binding"/>
    <property type="evidence" value="ECO:0007669"/>
    <property type="project" value="TreeGrafter"/>
</dbReference>
<dbReference type="GO" id="GO:0006310">
    <property type="term" value="P:DNA recombination"/>
    <property type="evidence" value="ECO:0007669"/>
    <property type="project" value="UniProtKB-KW"/>
</dbReference>
<evidence type="ECO:0000256" key="3">
    <source>
        <dbReference type="ARBA" id="ARBA00022296"/>
    </source>
</evidence>
<organism evidence="6 7">
    <name type="scientific">Mariprofundus micogutta</name>
    <dbReference type="NCBI Taxonomy" id="1921010"/>
    <lineage>
        <taxon>Bacteria</taxon>
        <taxon>Pseudomonadati</taxon>
        <taxon>Pseudomonadota</taxon>
        <taxon>Candidatius Mariprofundia</taxon>
        <taxon>Mariprofundales</taxon>
        <taxon>Mariprofundaceae</taxon>
        <taxon>Mariprofundus</taxon>
    </lineage>
</organism>
<dbReference type="Pfam" id="PF04381">
    <property type="entry name" value="RdgC"/>
    <property type="match status" value="1"/>
</dbReference>
<dbReference type="PANTHER" id="PTHR38103">
    <property type="entry name" value="RECOMBINATION-ASSOCIATED PROTEIN RDGC"/>
    <property type="match status" value="1"/>
</dbReference>
<sequence>MWFKNIHFYKFEDEFKLDAQKLHVVLATRKSRACGQMEMAAQGWTEPLGHNGQMLVHQTDGNLMLCLRREDKVLPASLVKEQVELQVMQIEQEAGRLVGRKERSDIKDSVLQELMPRALVKTSLTYAAILPKQGWFIVNAASAKKAEELIEYLRKTLGTFNVVLPSTDDSLEAAMTEWLVNDHSLPSAFTLEDACEMRSSNENQGVIRCAHVEIASDDVRAHVRNGYRVKKLAMNWQERLSFVLNEDLSIKRMRFDSAILDEAGEAGDDEVTRFDADFAIMAAELAEFIPQLLAVVKAKG</sequence>
<evidence type="ECO:0000313" key="7">
    <source>
        <dbReference type="Proteomes" id="UP000231632"/>
    </source>
</evidence>
<accession>A0A1L8CN10</accession>
<evidence type="ECO:0000256" key="4">
    <source>
        <dbReference type="ARBA" id="ARBA00022490"/>
    </source>
</evidence>
<keyword evidence="4" id="KW-0963">Cytoplasm</keyword>
<dbReference type="InterPro" id="IPR007476">
    <property type="entry name" value="RdgC"/>
</dbReference>
<dbReference type="PANTHER" id="PTHR38103:SF1">
    <property type="entry name" value="RECOMBINATION-ASSOCIATED PROTEIN RDGC"/>
    <property type="match status" value="1"/>
</dbReference>
<evidence type="ECO:0000313" key="6">
    <source>
        <dbReference type="EMBL" id="GAV20283.1"/>
    </source>
</evidence>
<dbReference type="NCBIfam" id="NF001464">
    <property type="entry name" value="PRK00321.1-5"/>
    <property type="match status" value="1"/>
</dbReference>
<evidence type="ECO:0000256" key="1">
    <source>
        <dbReference type="ARBA" id="ARBA00004453"/>
    </source>
</evidence>
<evidence type="ECO:0000256" key="5">
    <source>
        <dbReference type="ARBA" id="ARBA00023172"/>
    </source>
</evidence>
<evidence type="ECO:0000256" key="2">
    <source>
        <dbReference type="ARBA" id="ARBA00008657"/>
    </source>
</evidence>
<reference evidence="6 7" key="1">
    <citation type="journal article" date="2017" name="Arch. Microbiol.">
        <title>Mariprofundus micogutta sp. nov., a novel iron-oxidizing zetaproteobacterium isolated from a deep-sea hydrothermal field at the Bayonnaise knoll of the Izu-Ogasawara arc, and a description of Mariprofundales ord. nov. and Zetaproteobacteria classis nov.</title>
        <authorList>
            <person name="Makita H."/>
            <person name="Tanaka E."/>
            <person name="Mitsunobu S."/>
            <person name="Miyazaki M."/>
            <person name="Nunoura T."/>
            <person name="Uematsu K."/>
            <person name="Takaki Y."/>
            <person name="Nishi S."/>
            <person name="Shimamura S."/>
            <person name="Takai K."/>
        </authorList>
    </citation>
    <scope>NUCLEOTIDE SEQUENCE [LARGE SCALE GENOMIC DNA]</scope>
    <source>
        <strain evidence="6 7">ET2</strain>
    </source>
</reference>
<dbReference type="STRING" id="1921010.MMIC_P1248"/>
<proteinExistence type="inferred from homology"/>
<dbReference type="EMBL" id="BDFD01000009">
    <property type="protein sequence ID" value="GAV20283.1"/>
    <property type="molecule type" value="Genomic_DNA"/>
</dbReference>
<keyword evidence="5" id="KW-0233">DNA recombination</keyword>
<comment type="similarity">
    <text evidence="2">Belongs to the RdgC family.</text>
</comment>
<dbReference type="AlphaFoldDB" id="A0A1L8CN10"/>
<comment type="caution">
    <text evidence="6">The sequence shown here is derived from an EMBL/GenBank/DDBJ whole genome shotgun (WGS) entry which is preliminary data.</text>
</comment>
<comment type="subcellular location">
    <subcellularLocation>
        <location evidence="1">Cytoplasm</location>
        <location evidence="1">Nucleoid</location>
    </subcellularLocation>
</comment>
<dbReference type="OrthoDB" id="5290530at2"/>
<dbReference type="GO" id="GO:0000018">
    <property type="term" value="P:regulation of DNA recombination"/>
    <property type="evidence" value="ECO:0007669"/>
    <property type="project" value="TreeGrafter"/>
</dbReference>
<dbReference type="RefSeq" id="WP_072659607.1">
    <property type="nucleotide sequence ID" value="NZ_BDFD01000009.1"/>
</dbReference>
<dbReference type="Proteomes" id="UP000231632">
    <property type="component" value="Unassembled WGS sequence"/>
</dbReference>